<organism evidence="2 3">
    <name type="scientific">Phocaeicola vulgatus str. 3775 SL</name>
    <name type="common">B</name>
    <name type="synonym">iv</name>
    <dbReference type="NCBI Taxonomy" id="1339350"/>
    <lineage>
        <taxon>Bacteria</taxon>
        <taxon>Pseudomonadati</taxon>
        <taxon>Bacteroidota</taxon>
        <taxon>Bacteroidia</taxon>
        <taxon>Bacteroidales</taxon>
        <taxon>Bacteroidaceae</taxon>
        <taxon>Phocaeicola</taxon>
    </lineage>
</organism>
<gene>
    <name evidence="2" type="ORF">M097_0931</name>
</gene>
<evidence type="ECO:0000313" key="2">
    <source>
        <dbReference type="EMBL" id="KDS32729.1"/>
    </source>
</evidence>
<accession>A0A078RB61</accession>
<dbReference type="EMBL" id="JNHI01000003">
    <property type="protein sequence ID" value="KDS32729.1"/>
    <property type="molecule type" value="Genomic_DNA"/>
</dbReference>
<sequence>MKTFIQITKIKTVLLYIMQSFPKGVECAKLFRILYFAQQDYLVKYGKVLIEDSFMALKYGPAPTYIYRVLQAVKEKPTEESFNDFLAGIEVHEQKIYASAKPDMNYISGSDKRCLDAAITKYKDTDPYDLSDLSHDLAWKEARARIKDNPQKNLITIIDIARAGKANKEMIDYIREKQIVRNALS</sequence>
<evidence type="ECO:0000313" key="3">
    <source>
        <dbReference type="Proteomes" id="UP000028134"/>
    </source>
</evidence>
<dbReference type="AlphaFoldDB" id="A0A078RB61"/>
<dbReference type="RefSeq" id="WP_005839414.1">
    <property type="nucleotide sequence ID" value="NZ_JNHI01000003.1"/>
</dbReference>
<dbReference type="GeneID" id="5304613"/>
<dbReference type="Pfam" id="PF13274">
    <property type="entry name" value="SocA_Panacea"/>
    <property type="match status" value="1"/>
</dbReference>
<dbReference type="Proteomes" id="UP000028134">
    <property type="component" value="Unassembled WGS sequence"/>
</dbReference>
<comment type="caution">
    <text evidence="2">The sequence shown here is derived from an EMBL/GenBank/DDBJ whole genome shotgun (WGS) entry which is preliminary data.</text>
</comment>
<dbReference type="PATRIC" id="fig|1339350.3.peg.901"/>
<reference evidence="2 3" key="1">
    <citation type="submission" date="2014-04" db="EMBL/GenBank/DDBJ databases">
        <authorList>
            <person name="Sears C."/>
            <person name="Carroll K."/>
            <person name="Sack B.R."/>
            <person name="Qadri F."/>
            <person name="Myers L.L."/>
            <person name="Chung G.-T."/>
            <person name="Escheverria P."/>
            <person name="Fraser C.M."/>
            <person name="Sadzewicz L."/>
            <person name="Shefchek K.A."/>
            <person name="Tallon L."/>
            <person name="Das S.P."/>
            <person name="Daugherty S."/>
            <person name="Mongodin E.F."/>
        </authorList>
    </citation>
    <scope>NUCLEOTIDE SEQUENCE [LARGE SCALE GENOMIC DNA]</scope>
    <source>
        <strain evidence="3">3775 SL(B) 10 (iv)</strain>
    </source>
</reference>
<dbReference type="InterPro" id="IPR025272">
    <property type="entry name" value="SocA_Panacea"/>
</dbReference>
<evidence type="ECO:0000259" key="1">
    <source>
        <dbReference type="Pfam" id="PF13274"/>
    </source>
</evidence>
<feature type="domain" description="Antitoxin SocA-like Panacea" evidence="1">
    <location>
        <begin position="30"/>
        <end position="140"/>
    </location>
</feature>
<proteinExistence type="predicted"/>
<name>A0A078RB61_PHOVU</name>
<protein>
    <recommendedName>
        <fullName evidence="1">Antitoxin SocA-like Panacea domain-containing protein</fullName>
    </recommendedName>
</protein>